<feature type="compositionally biased region" description="Acidic residues" evidence="1">
    <location>
        <begin position="1822"/>
        <end position="1846"/>
    </location>
</feature>
<feature type="compositionally biased region" description="Acidic residues" evidence="1">
    <location>
        <begin position="1889"/>
        <end position="1911"/>
    </location>
</feature>
<dbReference type="EMBL" id="QSAQ01000015">
    <property type="protein sequence ID" value="RGW68317.1"/>
    <property type="molecule type" value="Genomic_DNA"/>
</dbReference>
<reference evidence="2 3" key="1">
    <citation type="submission" date="2018-08" db="EMBL/GenBank/DDBJ databases">
        <title>A genome reference for cultivated species of the human gut microbiota.</title>
        <authorList>
            <person name="Zou Y."/>
            <person name="Xue W."/>
            <person name="Luo G."/>
        </authorList>
    </citation>
    <scope>NUCLEOTIDE SEQUENCE [LARGE SCALE GENOMIC DNA]</scope>
    <source>
        <strain evidence="2 3">AF11-14</strain>
    </source>
</reference>
<feature type="compositionally biased region" description="Low complexity" evidence="1">
    <location>
        <begin position="1973"/>
        <end position="1988"/>
    </location>
</feature>
<evidence type="ECO:0000256" key="1">
    <source>
        <dbReference type="SAM" id="MobiDB-lite"/>
    </source>
</evidence>
<feature type="compositionally biased region" description="Acidic residues" evidence="1">
    <location>
        <begin position="1854"/>
        <end position="1863"/>
    </location>
</feature>
<gene>
    <name evidence="2" type="ORF">DWV60_07160</name>
</gene>
<feature type="compositionally biased region" description="Acidic residues" evidence="1">
    <location>
        <begin position="1921"/>
        <end position="1931"/>
    </location>
</feature>
<sequence length="2236" mass="261829">MSKDTTINITSLTKEEQQFITERKLDDKYFIGRFNETESGYLVSDIRRSDFSKIKYKPENSEAFTIEVDDNLAQNIKDDCYYRFSWIMVKSEPNYVFEVDTKLEITPVLPKDIVNMLYKDMYNCDPRASQMIVNTLDTIKNQLTASGKEVFIYELLQNANDYPQKVNEQKIPVEVEFHITDNYLIFQHSGDYFNAKNIEAICSINDKEKTDNVEAIGYKGIGFKTVFLDNNYVLLRTGDYQFRFDYDYTKNIEDTAWQILPIWTEDKNVDNEILEVMDNADDKYRVQIALRPTESDILHTGEQNYEELFSDVFETERVILFIPFVNSVSVYMNGEKTPSIVRVKQNDKWCVSDPEKYVGSISPELTEELNRRIKKGDGKIPEKYYNFRKTSVGFACRREGNKLCPVENSCLYCYLPAKKAKLGFGFLMNTDMIPTGPRDNVEPKENINHAIAKIAGQQFFKWIHDLLEEGQFDYESVFSLIPDFEELENRHDDDEDVLKFITEFREGFEDELEKESIIPIINEEGNTILIPVNNVNYDTTGITCAGILSDEKLLEITDWTDSFVHPDLRDTENLCLKPNIARFLECYASDAYKFDENVLLTQCEQEAFSKWLSEENNNYNFLNFLVTKDYIIDFENKDILLTETGEELKSANNIYYDIDDYYDDLKAFDDYLPRLSKGTRSYFKDNKVWESIKNNIFRQFNPDAFVDSELRDAKNINDTFTRLKDPETSYGFFNFLAQNVSFTPSYKKFPVIRFNSTVIEDFKGIVYFYHKDGEELSNQCWVQESWVNLLSENYSPKAKEYFKENFGVKDFSLKSYIEDVLLKDSDIQDGINELGQNHIDFVHYCYAHKECFNKNVLKNFSLWTYDKENQNEHILSEDVIFFANDDFSVYQSKSWIQNGWMYKLDNEYFDGIEDINDFKQFVADVFHVYDFNQENFYNCVVAKNAKSICKDIGGTETDNDVVESIDFLTYLGENYKLIFEDNNYECFVHLPLYRYDVWNEVTDRTIDVYLYDEELKDVIEADWTPEDFVYMLDERYNKIFSTYPMLCKKLEVKKYTFKSIIDILLDELTSHEDCINDKEANISFHRFMHNNKDDIDSKNYKKIKNLKIYAANNNGVESPHKIDDTIYISNAYMEEGRGMENMVKKYDKTAVFTSDSYLYEDADIQEIKDWKEYFVKLGVNSDNKDIIFNSVLPNLAEIKDKDIVSLLAGYYDYFHADGEWDDTLKKLKQMNVVVKGGDDDFRPLKDVLFNDCYGAEPYPYLIIEDEIASFYKKSPDVMRLLREIVDDCKEEKTESFRSFKTIDEWKAEKLEWYLYLQKDNISNIEAIHSRFIYDLAMDYTLNYSLYTKVKVKEILLLGKDGQYHKAKELTEGTAYQPRCNFEKYGIPLIYLSENYLPVENPDPKDFRSLFKDMEVVYDFHSEHLSYMRDNYQFTLYFWTKYLTIHANRTHIIAGGINDSIAKELNNYATIPTGNREKHEVKKPIEIYSRRLICDGYVKGMIPFFENRMPLEEIFSTDEVNNILDNLDFATTLSFSDCIECLLRTKNKEKRQTILRWLSTKHSIDHILVNKYLNDDNSIWRNGKGVFVPLRNLLVLNIEDDKIRQLFGKNEKVMSQEYIDSTLVFDSFCKIFGIKALSKDDFELSPEVIDEPTTEEMQQKLRLPLLIVAAVSEPDNWKDKYEHFCSDLDQLIFHKCDSITLNYKGILKDSSIQYHKNDKELFFVRDWMGRRVFKDFIYDLVNDLDIDLDNNVLEAIFEADESNQVDLIEQYVNYEVSKSAEFNDILMKLNVTIAEGVHFSYEEDEEEEDVASTFGTNTRSEINEGEDGESEDETDYNSEEDQDEVEESTTTYSEQTEEESEENESMAGNHDSTESSSSEQSNQHDSNFNDGDEEDKYEEEYCDTDDDDDDIDSYQKYKSDDKEDSDSEEQDFQEGCTRNEQQHASSTNSSYHSNEGNNRCNADSYSSKQHGKPSSEYNESSSYGSGHSGDYNERSQHRDSTDRESYKQDVDFAHGKNQNTRRKNYMGYNPDETKQRPFNVGKQEATTLETKDATEDDVSRLSALLGRAFDRDSIVDENYLVRMRFYNSVKENVGDPQMTEKEFVEKGSKYLQTKNGKYVHRCSARGGILYISPSIWNRVKFDNCIICMYYGKKANQFLYIRSQKELMDMIDKDAVVVQVTGNDKGVFINKVYDSKFPGMNGNIYTMIRTIKTSGDDFIFGENDLNSKNDIDFDPDLV</sequence>
<dbReference type="InterPro" id="IPR052957">
    <property type="entry name" value="Auxin_embryo_med"/>
</dbReference>
<dbReference type="PANTHER" id="PTHR32387">
    <property type="entry name" value="WU:FJ29H11"/>
    <property type="match status" value="1"/>
</dbReference>
<dbReference type="RefSeq" id="WP_118139867.1">
    <property type="nucleotide sequence ID" value="NZ_QSAQ01000015.1"/>
</dbReference>
<dbReference type="NCBIfam" id="NF047352">
    <property type="entry name" value="P_loop_sacsin"/>
    <property type="match status" value="1"/>
</dbReference>
<dbReference type="SUPFAM" id="SSF55874">
    <property type="entry name" value="ATPase domain of HSP90 chaperone/DNA topoisomerase II/histidine kinase"/>
    <property type="match status" value="1"/>
</dbReference>
<organism evidence="2 3">
    <name type="scientific">Segatella copri</name>
    <dbReference type="NCBI Taxonomy" id="165179"/>
    <lineage>
        <taxon>Bacteria</taxon>
        <taxon>Pseudomonadati</taxon>
        <taxon>Bacteroidota</taxon>
        <taxon>Bacteroidia</taxon>
        <taxon>Bacteroidales</taxon>
        <taxon>Prevotellaceae</taxon>
        <taxon>Segatella</taxon>
    </lineage>
</organism>
<feature type="compositionally biased region" description="Polar residues" evidence="1">
    <location>
        <begin position="1935"/>
        <end position="1967"/>
    </location>
</feature>
<protein>
    <submittedName>
        <fullName evidence="2">Uncharacterized protein</fullName>
    </submittedName>
</protein>
<comment type="caution">
    <text evidence="2">The sequence shown here is derived from an EMBL/GenBank/DDBJ whole genome shotgun (WGS) entry which is preliminary data.</text>
</comment>
<evidence type="ECO:0000313" key="2">
    <source>
        <dbReference type="EMBL" id="RGW68317.1"/>
    </source>
</evidence>
<feature type="compositionally biased region" description="Basic and acidic residues" evidence="1">
    <location>
        <begin position="1989"/>
        <end position="2013"/>
    </location>
</feature>
<feature type="compositionally biased region" description="Low complexity" evidence="1">
    <location>
        <begin position="1873"/>
        <end position="1885"/>
    </location>
</feature>
<dbReference type="Proteomes" id="UP000286077">
    <property type="component" value="Unassembled WGS sequence"/>
</dbReference>
<dbReference type="InterPro" id="IPR036890">
    <property type="entry name" value="HATPase_C_sf"/>
</dbReference>
<feature type="region of interest" description="Disordered" evidence="1">
    <location>
        <begin position="1799"/>
        <end position="2035"/>
    </location>
</feature>
<evidence type="ECO:0000313" key="3">
    <source>
        <dbReference type="Proteomes" id="UP000286077"/>
    </source>
</evidence>
<accession>A0AA92W7Y0</accession>
<proteinExistence type="predicted"/>
<name>A0AA92W7Y0_9BACT</name>
<dbReference type="PANTHER" id="PTHR32387:SF0">
    <property type="entry name" value="PROTEIN NO VEIN"/>
    <property type="match status" value="1"/>
</dbReference>